<feature type="transmembrane region" description="Helical" evidence="1">
    <location>
        <begin position="412"/>
        <end position="436"/>
    </location>
</feature>
<organism evidence="2 3">
    <name type="scientific">Dryococelus australis</name>
    <dbReference type="NCBI Taxonomy" id="614101"/>
    <lineage>
        <taxon>Eukaryota</taxon>
        <taxon>Metazoa</taxon>
        <taxon>Ecdysozoa</taxon>
        <taxon>Arthropoda</taxon>
        <taxon>Hexapoda</taxon>
        <taxon>Insecta</taxon>
        <taxon>Pterygota</taxon>
        <taxon>Neoptera</taxon>
        <taxon>Polyneoptera</taxon>
        <taxon>Phasmatodea</taxon>
        <taxon>Verophasmatodea</taxon>
        <taxon>Anareolatae</taxon>
        <taxon>Phasmatidae</taxon>
        <taxon>Eurycanthinae</taxon>
        <taxon>Dryococelus</taxon>
    </lineage>
</organism>
<dbReference type="EMBL" id="JARBHB010000012">
    <property type="protein sequence ID" value="KAJ8871784.1"/>
    <property type="molecule type" value="Genomic_DNA"/>
</dbReference>
<keyword evidence="1" id="KW-0472">Membrane</keyword>
<dbReference type="Proteomes" id="UP001159363">
    <property type="component" value="Chromosome 11"/>
</dbReference>
<name>A0ABQ9GID5_9NEOP</name>
<keyword evidence="1" id="KW-0812">Transmembrane</keyword>
<keyword evidence="3" id="KW-1185">Reference proteome</keyword>
<gene>
    <name evidence="2" type="ORF">PR048_028124</name>
</gene>
<keyword evidence="1" id="KW-1133">Transmembrane helix</keyword>
<protein>
    <submittedName>
        <fullName evidence="2">Uncharacterized protein</fullName>
    </submittedName>
</protein>
<evidence type="ECO:0000313" key="3">
    <source>
        <dbReference type="Proteomes" id="UP001159363"/>
    </source>
</evidence>
<sequence length="480" mass="52652">MQLAGGFSLGTPVYPRSFIPKLLQILFVSTSSALKTSLLRVGWTPVGTPRPRSRSEGAIRATLTRTPSASLLLCARRAVFPSLARIMDEVRYDMRVEPEPSEDVGTYGSTPRNLNTTTVSARFLGAPVSGFPTRRSGFAPRLIRCGFSLANVGDGRRDFLRHSCLPSSASSSNPFAITSHFSEALLKLYFQDIPPPLVRQFAFHNCDPGSIPGKDKPRFSDAKEIAVDQLDYSPPTKANSARLPVGSPSDFRTWESYGFSRGPPVSLPLHCGVAPFSPHFTLIGGTQDPINSRLNLSTQLNCIGSPAEIYLRVLETRRSPVAQSIGAPPIWGAGGSGFESRIGWALTRIDQPIQPIRRKTACKWLKGSANQETVFQRSDYIWTSSLHCTQLVSVVEECRSVSDALCRCAVSLVWLVAGVLAVLCCCSGGASTYDWLRLRGRANRNAYYFGPAPAPRIVLLPPANCQPGYRWWFNRCRKIL</sequence>
<accession>A0ABQ9GID5</accession>
<reference evidence="2 3" key="1">
    <citation type="submission" date="2023-02" db="EMBL/GenBank/DDBJ databases">
        <title>LHISI_Scaffold_Assembly.</title>
        <authorList>
            <person name="Stuart O.P."/>
            <person name="Cleave R."/>
            <person name="Magrath M.J.L."/>
            <person name="Mikheyev A.S."/>
        </authorList>
    </citation>
    <scope>NUCLEOTIDE SEQUENCE [LARGE SCALE GENOMIC DNA]</scope>
    <source>
        <strain evidence="2">Daus_M_001</strain>
        <tissue evidence="2">Leg muscle</tissue>
    </source>
</reference>
<comment type="caution">
    <text evidence="2">The sequence shown here is derived from an EMBL/GenBank/DDBJ whole genome shotgun (WGS) entry which is preliminary data.</text>
</comment>
<evidence type="ECO:0000313" key="2">
    <source>
        <dbReference type="EMBL" id="KAJ8871784.1"/>
    </source>
</evidence>
<proteinExistence type="predicted"/>
<evidence type="ECO:0000256" key="1">
    <source>
        <dbReference type="SAM" id="Phobius"/>
    </source>
</evidence>